<feature type="compositionally biased region" description="Polar residues" evidence="5">
    <location>
        <begin position="82"/>
        <end position="91"/>
    </location>
</feature>
<reference evidence="6" key="1">
    <citation type="submission" date="2013-04" db="EMBL/GenBank/DDBJ databases">
        <title>The Genome Sequence of Fonticula alba ATCC 38817.</title>
        <authorList>
            <consortium name="The Broad Institute Genomics Platform"/>
            <person name="Russ C."/>
            <person name="Cuomo C."/>
            <person name="Burger G."/>
            <person name="Gray M.W."/>
            <person name="Holland P.W.H."/>
            <person name="King N."/>
            <person name="Lang F.B.F."/>
            <person name="Roger A.J."/>
            <person name="Ruiz-Trillo I."/>
            <person name="Brown M."/>
            <person name="Walker B."/>
            <person name="Young S."/>
            <person name="Zeng Q."/>
            <person name="Gargeya S."/>
            <person name="Fitzgerald M."/>
            <person name="Haas B."/>
            <person name="Abouelleil A."/>
            <person name="Allen A.W."/>
            <person name="Alvarado L."/>
            <person name="Arachchi H.M."/>
            <person name="Berlin A.M."/>
            <person name="Chapman S.B."/>
            <person name="Gainer-Dewar J."/>
            <person name="Goldberg J."/>
            <person name="Griggs A."/>
            <person name="Gujja S."/>
            <person name="Hansen M."/>
            <person name="Howarth C."/>
            <person name="Imamovic A."/>
            <person name="Ireland A."/>
            <person name="Larimer J."/>
            <person name="McCowan C."/>
            <person name="Murphy C."/>
            <person name="Pearson M."/>
            <person name="Poon T.W."/>
            <person name="Priest M."/>
            <person name="Roberts A."/>
            <person name="Saif S."/>
            <person name="Shea T."/>
            <person name="Sisk P."/>
            <person name="Sykes S."/>
            <person name="Wortman J."/>
            <person name="Nusbaum C."/>
            <person name="Birren B."/>
        </authorList>
    </citation>
    <scope>NUCLEOTIDE SEQUENCE [LARGE SCALE GENOMIC DNA]</scope>
    <source>
        <strain evidence="6">ATCC 38817</strain>
    </source>
</reference>
<dbReference type="Gene3D" id="3.40.50.300">
    <property type="entry name" value="P-loop containing nucleotide triphosphate hydrolases"/>
    <property type="match status" value="1"/>
</dbReference>
<dbReference type="GO" id="GO:0052381">
    <property type="term" value="F:tRNA dimethylallyltransferase activity"/>
    <property type="evidence" value="ECO:0007669"/>
    <property type="project" value="TreeGrafter"/>
</dbReference>
<evidence type="ECO:0000256" key="1">
    <source>
        <dbReference type="ARBA" id="ARBA00005842"/>
    </source>
</evidence>
<accession>A0A058ZA86</accession>
<proteinExistence type="inferred from homology"/>
<protein>
    <recommendedName>
        <fullName evidence="8">tRNA dimethylallyltransferase</fullName>
    </recommendedName>
</protein>
<keyword evidence="7" id="KW-1185">Reference proteome</keyword>
<evidence type="ECO:0000256" key="4">
    <source>
        <dbReference type="ARBA" id="ARBA00022840"/>
    </source>
</evidence>
<dbReference type="EMBL" id="KB932203">
    <property type="protein sequence ID" value="KCV71170.1"/>
    <property type="molecule type" value="Genomic_DNA"/>
</dbReference>
<dbReference type="GO" id="GO:0005524">
    <property type="term" value="F:ATP binding"/>
    <property type="evidence" value="ECO:0007669"/>
    <property type="project" value="UniProtKB-KW"/>
</dbReference>
<dbReference type="PANTHER" id="PTHR11088:SF60">
    <property type="entry name" value="TRNA DIMETHYLALLYLTRANSFERASE"/>
    <property type="match status" value="1"/>
</dbReference>
<comment type="similarity">
    <text evidence="1">Belongs to the IPP transferase family.</text>
</comment>
<dbReference type="STRING" id="691883.A0A058ZA86"/>
<keyword evidence="3" id="KW-0547">Nucleotide-binding</keyword>
<dbReference type="InterPro" id="IPR039657">
    <property type="entry name" value="Dimethylallyltransferase"/>
</dbReference>
<dbReference type="RefSeq" id="XP_009494293.1">
    <property type="nucleotide sequence ID" value="XM_009496018.1"/>
</dbReference>
<dbReference type="GO" id="GO:0006400">
    <property type="term" value="P:tRNA modification"/>
    <property type="evidence" value="ECO:0007669"/>
    <property type="project" value="TreeGrafter"/>
</dbReference>
<dbReference type="InterPro" id="IPR027417">
    <property type="entry name" value="P-loop_NTPase"/>
</dbReference>
<evidence type="ECO:0000313" key="6">
    <source>
        <dbReference type="EMBL" id="KCV71170.1"/>
    </source>
</evidence>
<evidence type="ECO:0000313" key="7">
    <source>
        <dbReference type="Proteomes" id="UP000030693"/>
    </source>
</evidence>
<dbReference type="PANTHER" id="PTHR11088">
    <property type="entry name" value="TRNA DIMETHYLALLYLTRANSFERASE"/>
    <property type="match status" value="1"/>
</dbReference>
<dbReference type="GeneID" id="20526847"/>
<feature type="region of interest" description="Disordered" evidence="5">
    <location>
        <begin position="50"/>
        <end position="91"/>
    </location>
</feature>
<dbReference type="Pfam" id="PF01715">
    <property type="entry name" value="IPPT"/>
    <property type="match status" value="1"/>
</dbReference>
<evidence type="ECO:0000256" key="5">
    <source>
        <dbReference type="SAM" id="MobiDB-lite"/>
    </source>
</evidence>
<evidence type="ECO:0008006" key="8">
    <source>
        <dbReference type="Google" id="ProtNLM"/>
    </source>
</evidence>
<organism evidence="6">
    <name type="scientific">Fonticula alba</name>
    <name type="common">Slime mold</name>
    <dbReference type="NCBI Taxonomy" id="691883"/>
    <lineage>
        <taxon>Eukaryota</taxon>
        <taxon>Rotosphaerida</taxon>
        <taxon>Fonticulaceae</taxon>
        <taxon>Fonticula</taxon>
    </lineage>
</organism>
<dbReference type="OrthoDB" id="775260at2759"/>
<dbReference type="Proteomes" id="UP000030693">
    <property type="component" value="Unassembled WGS sequence"/>
</dbReference>
<keyword evidence="4" id="KW-0067">ATP-binding</keyword>
<dbReference type="eggNOG" id="KOG1384">
    <property type="taxonomic scope" value="Eukaryota"/>
</dbReference>
<keyword evidence="2" id="KW-0808">Transferase</keyword>
<name>A0A058ZA86_FONAL</name>
<dbReference type="SUPFAM" id="SSF52540">
    <property type="entry name" value="P-loop containing nucleoside triphosphate hydrolases"/>
    <property type="match status" value="1"/>
</dbReference>
<evidence type="ECO:0000256" key="3">
    <source>
        <dbReference type="ARBA" id="ARBA00022741"/>
    </source>
</evidence>
<gene>
    <name evidence="6" type="ORF">H696_02122</name>
</gene>
<evidence type="ECO:0000256" key="2">
    <source>
        <dbReference type="ARBA" id="ARBA00022679"/>
    </source>
</evidence>
<sequence>MLLSGLGPLLPRVAASLRRTVPAAVTAAAVVCRPAGPLAAQRWYADRAAGSHQLKEAAQKPRRQRSPKPSGDLKNLVKPDRQNPSPRLGNTATVDFLKRLDREFSGFSMPQPAEPPGPKVLVLAGPTGIGKSQMALDLVKFGHIPNGEIVSADVFQAYSGLHIGTSTPPPEFFEQVPHHLFGFVDPNETMNSSDYYQRTLQTIEDIVARGGTPIIVGGAGFYLQNILLGGLSGVPRSDPETRAKVAQMLEADSNWSKSTLVG</sequence>
<dbReference type="AlphaFoldDB" id="A0A058ZA86"/>